<dbReference type="Gene3D" id="3.10.50.40">
    <property type="match status" value="1"/>
</dbReference>
<sequence length="515" mass="59600">MKRNLVLLVTCLLGLSAVAQQDPVLMRINGKDVTRSEFEYIYNKNNSLNEQESKTLDEYVDLFVNFKLKVAAAEAAGIDTTRTFREELEGYRRQLAKSYLTDEEAEEAYVRQFYDEMKAKSRAGYVQVMHIFKYLPQTVSKSYLNETEVRMDSIYKVLSAAPNTDDFATYVEKFSDDKKPFWVGFLQTPEEFEDVVFSLNKGEISKPFFTPQGMHITKVLDTKELPSFEEIKGEIARRLARKFGVDKGTESMVEKLKKEYNYQVDDEGMKELLSKGETDKTLFTLDNHSYTGLDFKSFATSFPRGLKTQVDAFVLKTVLDYENGRLEQKYPAFRLLMQEYKEGMLLFEISNREVWERAVADEPGQIAYFTSHKSNYKWKEPRYKGVVVHCADKKMAKQIKKLIRKLPEEVWTDTIAKTFNDSVEVVKVEGGVFAKGDNKYVDKLVFKTGSFDSLESYPFTTVFGEKRKGPDSYTEVRGPLAADYQNFLDSLWIKRLREESKVEINQEVLKTVNNH</sequence>
<dbReference type="Pfam" id="PF00639">
    <property type="entry name" value="Rotamase"/>
    <property type="match status" value="1"/>
</dbReference>
<dbReference type="InterPro" id="IPR000297">
    <property type="entry name" value="PPIase_PpiC"/>
</dbReference>
<feature type="chain" id="PRO_5019011250" evidence="2">
    <location>
        <begin position="20"/>
        <end position="515"/>
    </location>
</feature>
<keyword evidence="1" id="KW-0697">Rotamase</keyword>
<dbReference type="RefSeq" id="WP_007487166.1">
    <property type="nucleotide sequence ID" value="NZ_CABJFV010000015.1"/>
</dbReference>
<dbReference type="SUPFAM" id="SSF54534">
    <property type="entry name" value="FKBP-like"/>
    <property type="match status" value="1"/>
</dbReference>
<dbReference type="PANTHER" id="PTHR47245:SF2">
    <property type="entry name" value="PEPTIDYL-PROLYL CIS-TRANS ISOMERASE HP_0175-RELATED"/>
    <property type="match status" value="1"/>
</dbReference>
<keyword evidence="1 4" id="KW-0413">Isomerase</keyword>
<evidence type="ECO:0000313" key="5">
    <source>
        <dbReference type="Proteomes" id="UP000284379"/>
    </source>
</evidence>
<gene>
    <name evidence="4" type="ORF">DW888_15835</name>
</gene>
<dbReference type="GO" id="GO:0003755">
    <property type="term" value="F:peptidyl-prolyl cis-trans isomerase activity"/>
    <property type="evidence" value="ECO:0007669"/>
    <property type="project" value="UniProtKB-KW"/>
</dbReference>
<evidence type="ECO:0000256" key="1">
    <source>
        <dbReference type="PROSITE-ProRule" id="PRU00278"/>
    </source>
</evidence>
<evidence type="ECO:0000259" key="3">
    <source>
        <dbReference type="PROSITE" id="PS50198"/>
    </source>
</evidence>
<dbReference type="InterPro" id="IPR050245">
    <property type="entry name" value="PrsA_foldase"/>
</dbReference>
<dbReference type="InterPro" id="IPR046357">
    <property type="entry name" value="PPIase_dom_sf"/>
</dbReference>
<accession>A0A413VIQ1</accession>
<reference evidence="4 5" key="1">
    <citation type="submission" date="2018-08" db="EMBL/GenBank/DDBJ databases">
        <title>A genome reference for cultivated species of the human gut microbiota.</title>
        <authorList>
            <person name="Zou Y."/>
            <person name="Xue W."/>
            <person name="Luo G."/>
        </authorList>
    </citation>
    <scope>NUCLEOTIDE SEQUENCE [LARGE SCALE GENOMIC DNA]</scope>
    <source>
        <strain evidence="4 5">AM40-30BH</strain>
    </source>
</reference>
<dbReference type="EMBL" id="QSGO01000015">
    <property type="protein sequence ID" value="RHB33449.1"/>
    <property type="molecule type" value="Genomic_DNA"/>
</dbReference>
<name>A0A413VIQ1_9BACE</name>
<dbReference type="AlphaFoldDB" id="A0A413VIQ1"/>
<dbReference type="Proteomes" id="UP000284379">
    <property type="component" value="Unassembled WGS sequence"/>
</dbReference>
<keyword evidence="2" id="KW-0732">Signal</keyword>
<proteinExistence type="predicted"/>
<dbReference type="PANTHER" id="PTHR47245">
    <property type="entry name" value="PEPTIDYLPROLYL ISOMERASE"/>
    <property type="match status" value="1"/>
</dbReference>
<evidence type="ECO:0000256" key="2">
    <source>
        <dbReference type="SAM" id="SignalP"/>
    </source>
</evidence>
<dbReference type="GeneID" id="69503679"/>
<feature type="signal peptide" evidence="2">
    <location>
        <begin position="1"/>
        <end position="19"/>
    </location>
</feature>
<organism evidence="4 5">
    <name type="scientific">Bacteroides nordii</name>
    <dbReference type="NCBI Taxonomy" id="291645"/>
    <lineage>
        <taxon>Bacteria</taxon>
        <taxon>Pseudomonadati</taxon>
        <taxon>Bacteroidota</taxon>
        <taxon>Bacteroidia</taxon>
        <taxon>Bacteroidales</taxon>
        <taxon>Bacteroidaceae</taxon>
        <taxon>Bacteroides</taxon>
    </lineage>
</organism>
<protein>
    <submittedName>
        <fullName evidence="4">Peptidylprolyl isomerase</fullName>
    </submittedName>
</protein>
<evidence type="ECO:0000313" key="4">
    <source>
        <dbReference type="EMBL" id="RHB33449.1"/>
    </source>
</evidence>
<dbReference type="PROSITE" id="PS50198">
    <property type="entry name" value="PPIC_PPIASE_2"/>
    <property type="match status" value="1"/>
</dbReference>
<feature type="domain" description="PpiC" evidence="3">
    <location>
        <begin position="123"/>
        <end position="221"/>
    </location>
</feature>
<comment type="caution">
    <text evidence="4">The sequence shown here is derived from an EMBL/GenBank/DDBJ whole genome shotgun (WGS) entry which is preliminary data.</text>
</comment>